<evidence type="ECO:0000256" key="8">
    <source>
        <dbReference type="PIRSR" id="PIRSR602081-1"/>
    </source>
</evidence>
<proteinExistence type="inferred from homology"/>
<dbReference type="GO" id="GO:0032922">
    <property type="term" value="P:circadian regulation of gene expression"/>
    <property type="evidence" value="ECO:0007669"/>
    <property type="project" value="TreeGrafter"/>
</dbReference>
<dbReference type="PANTHER" id="PTHR11455:SF9">
    <property type="entry name" value="CRYPTOCHROME CIRCADIAN CLOCK 5 ISOFORM X1"/>
    <property type="match status" value="1"/>
</dbReference>
<evidence type="ECO:0000256" key="1">
    <source>
        <dbReference type="ARBA" id="ARBA00005862"/>
    </source>
</evidence>
<dbReference type="EMBL" id="PQIB02000007">
    <property type="protein sequence ID" value="RLN09723.1"/>
    <property type="molecule type" value="Genomic_DNA"/>
</dbReference>
<evidence type="ECO:0000256" key="4">
    <source>
        <dbReference type="ARBA" id="ARBA00022827"/>
    </source>
</evidence>
<evidence type="ECO:0000256" key="5">
    <source>
        <dbReference type="ARBA" id="ARBA00051116"/>
    </source>
</evidence>
<dbReference type="GO" id="GO:0043153">
    <property type="term" value="P:entrainment of circadian clock by photoperiod"/>
    <property type="evidence" value="ECO:0007669"/>
    <property type="project" value="TreeGrafter"/>
</dbReference>
<dbReference type="Gene3D" id="3.40.50.620">
    <property type="entry name" value="HUPs"/>
    <property type="match status" value="1"/>
</dbReference>
<dbReference type="InterPro" id="IPR005101">
    <property type="entry name" value="Cryptochr/Photolyase_FAD-bd"/>
</dbReference>
<feature type="domain" description="Photolyase/cryptochrome alpha/beta" evidence="11">
    <location>
        <begin position="8"/>
        <end position="149"/>
    </location>
</feature>
<dbReference type="Proteomes" id="UP000275267">
    <property type="component" value="Unassembled WGS sequence"/>
</dbReference>
<keyword evidence="4 8" id="KW-0274">FAD</keyword>
<comment type="catalytic activity">
    <reaction evidence="5">
        <text>(6-4) photoproduct (in DNA) = 2 pyrimidine residues (in DNA).</text>
        <dbReference type="EC" id="4.1.99.13"/>
    </reaction>
</comment>
<reference evidence="13" key="1">
    <citation type="journal article" date="2019" name="Nat. Commun.">
        <title>The genome of broomcorn millet.</title>
        <authorList>
            <person name="Zou C."/>
            <person name="Miki D."/>
            <person name="Li D."/>
            <person name="Tang Q."/>
            <person name="Xiao L."/>
            <person name="Rajput S."/>
            <person name="Deng P."/>
            <person name="Jia W."/>
            <person name="Huang R."/>
            <person name="Zhang M."/>
            <person name="Sun Y."/>
            <person name="Hu J."/>
            <person name="Fu X."/>
            <person name="Schnable P.S."/>
            <person name="Li F."/>
            <person name="Zhang H."/>
            <person name="Feng B."/>
            <person name="Zhu X."/>
            <person name="Liu R."/>
            <person name="Schnable J.C."/>
            <person name="Zhu J.-K."/>
            <person name="Zhang H."/>
        </authorList>
    </citation>
    <scope>NUCLEOTIDE SEQUENCE [LARGE SCALE GENOMIC DNA]</scope>
</reference>
<evidence type="ECO:0000313" key="13">
    <source>
        <dbReference type="Proteomes" id="UP000275267"/>
    </source>
</evidence>
<dbReference type="InterPro" id="IPR014729">
    <property type="entry name" value="Rossmann-like_a/b/a_fold"/>
</dbReference>
<dbReference type="GO" id="GO:0005634">
    <property type="term" value="C:nucleus"/>
    <property type="evidence" value="ECO:0007669"/>
    <property type="project" value="TreeGrafter"/>
</dbReference>
<feature type="binding site" evidence="8">
    <location>
        <begin position="399"/>
        <end position="401"/>
    </location>
    <ligand>
        <name>FAD</name>
        <dbReference type="ChEBI" id="CHEBI:57692"/>
    </ligand>
</feature>
<dbReference type="PROSITE" id="PS51645">
    <property type="entry name" value="PHR_CRY_ALPHA_BETA"/>
    <property type="match status" value="1"/>
</dbReference>
<dbReference type="GO" id="GO:0005737">
    <property type="term" value="C:cytoplasm"/>
    <property type="evidence" value="ECO:0007669"/>
    <property type="project" value="TreeGrafter"/>
</dbReference>
<accession>A0A3L6RXC3</accession>
<feature type="binding site" evidence="8">
    <location>
        <begin position="301"/>
        <end position="308"/>
    </location>
    <ligand>
        <name>FAD</name>
        <dbReference type="ChEBI" id="CHEBI:57692"/>
    </ligand>
</feature>
<feature type="region of interest" description="Disordered" evidence="10">
    <location>
        <begin position="499"/>
        <end position="544"/>
    </location>
</feature>
<dbReference type="EC" id="4.1.99.13" evidence="6"/>
<dbReference type="SUPFAM" id="SSF52425">
    <property type="entry name" value="Cryptochrome/photolyase, N-terminal domain"/>
    <property type="match status" value="1"/>
</dbReference>
<feature type="site" description="Electron transfer via tryptophanyl radical" evidence="9">
    <location>
        <position position="332"/>
    </location>
</feature>
<feature type="site" description="Electron transfer via tryptophanyl radical" evidence="9">
    <location>
        <position position="409"/>
    </location>
</feature>
<dbReference type="InterPro" id="IPR036155">
    <property type="entry name" value="Crypto/Photolyase_N_sf"/>
</dbReference>
<dbReference type="InterPro" id="IPR002081">
    <property type="entry name" value="Cryptochrome/DNA_photolyase_1"/>
</dbReference>
<comment type="similarity">
    <text evidence="1">Belongs to the DNA photolyase class-1 family.</text>
</comment>
<sequence>MEAATAATAAMVWFRKGLRVHDNPALDAARRGAGRLYPVFVLDPLYLRPDPAAASPGSARAGVARVRFLLESLGDLDARLRRLGSRLLLLRARDDDVADAVCAALKDWNIDKLCFESDTEPYALARDKKVTDFAMASGIEVFAPVSHTLFVPAEIINKNGGRPPLTYQSFIAIAGEPPEPVLEEYSELPPVGDTGEYELLLVPTVEELGYGDISQEEIPPFRGGETEALRRMKESLQDKEWVAKFEKPKGDPSAFLKPATTVLSPYLKFGCLSSRYFYHCIQDVYRSVRKYTKPPVSLTGQLLWRDFFYTVSFGTPNFDQMKGNKICKQIPWSENEELFVAWRDGRTGYPWIDAIMIQLRKWGWMHHLARHSVACFLTRGDLFIHWEKGRDVFDRLLIDSDWAINNGNWLWLSCSSFFYQYHRIYSPVTFGKKYDPNGNYIRHFIPVLKDMPREYIYEPWTAPLSIQKKAKCIIGKDYPKPVVDHETASKECRKRMGEAYASSRLDSNPSKVKPSNLSRRKMSHGDQDASNSSVAKLLKTSRSE</sequence>
<feature type="compositionally biased region" description="Polar residues" evidence="10">
    <location>
        <begin position="504"/>
        <end position="517"/>
    </location>
</feature>
<dbReference type="Gene3D" id="1.25.40.80">
    <property type="match status" value="2"/>
</dbReference>
<organism evidence="12 13">
    <name type="scientific">Panicum miliaceum</name>
    <name type="common">Proso millet</name>
    <name type="synonym">Broomcorn millet</name>
    <dbReference type="NCBI Taxonomy" id="4540"/>
    <lineage>
        <taxon>Eukaryota</taxon>
        <taxon>Viridiplantae</taxon>
        <taxon>Streptophyta</taxon>
        <taxon>Embryophyta</taxon>
        <taxon>Tracheophyta</taxon>
        <taxon>Spermatophyta</taxon>
        <taxon>Magnoliopsida</taxon>
        <taxon>Liliopsida</taxon>
        <taxon>Poales</taxon>
        <taxon>Poaceae</taxon>
        <taxon>PACMAD clade</taxon>
        <taxon>Panicoideae</taxon>
        <taxon>Panicodae</taxon>
        <taxon>Paniceae</taxon>
        <taxon>Panicinae</taxon>
        <taxon>Panicum</taxon>
        <taxon>Panicum sect. Panicum</taxon>
    </lineage>
</organism>
<dbReference type="Pfam" id="PF03441">
    <property type="entry name" value="FAD_binding_7"/>
    <property type="match status" value="1"/>
</dbReference>
<dbReference type="Pfam" id="PF00875">
    <property type="entry name" value="DNA_photolyase"/>
    <property type="match status" value="1"/>
</dbReference>
<dbReference type="PANTHER" id="PTHR11455">
    <property type="entry name" value="CRYPTOCHROME"/>
    <property type="match status" value="1"/>
</dbReference>
<dbReference type="InterPro" id="IPR006050">
    <property type="entry name" value="DNA_photolyase_N"/>
</dbReference>
<feature type="site" description="Electron transfer via tryptophanyl radical" evidence="9">
    <location>
        <position position="386"/>
    </location>
</feature>
<evidence type="ECO:0000256" key="6">
    <source>
        <dbReference type="ARBA" id="ARBA00066798"/>
    </source>
</evidence>
<evidence type="ECO:0000256" key="7">
    <source>
        <dbReference type="ARBA" id="ARBA00067640"/>
    </source>
</evidence>
<evidence type="ECO:0000259" key="11">
    <source>
        <dbReference type="PROSITE" id="PS51645"/>
    </source>
</evidence>
<feature type="binding site" evidence="8">
    <location>
        <begin position="260"/>
        <end position="264"/>
    </location>
    <ligand>
        <name>FAD</name>
        <dbReference type="ChEBI" id="CHEBI:57692"/>
    </ligand>
</feature>
<evidence type="ECO:0000313" key="12">
    <source>
        <dbReference type="EMBL" id="RLN09723.1"/>
    </source>
</evidence>
<keyword evidence="3" id="KW-0547">Nucleotide-binding</keyword>
<dbReference type="InterPro" id="IPR036134">
    <property type="entry name" value="Crypto/Photolyase_FAD-like_sf"/>
</dbReference>
<evidence type="ECO:0000256" key="3">
    <source>
        <dbReference type="ARBA" id="ARBA00022741"/>
    </source>
</evidence>
<protein>
    <recommendedName>
        <fullName evidence="7">(6-4)DNA photolyase</fullName>
        <ecNumber evidence="6">4.1.99.13</ecNumber>
    </recommendedName>
</protein>
<evidence type="ECO:0000256" key="10">
    <source>
        <dbReference type="SAM" id="MobiDB-lite"/>
    </source>
</evidence>
<comment type="cofactor">
    <cofactor evidence="8">
        <name>FAD</name>
        <dbReference type="ChEBI" id="CHEBI:57692"/>
    </cofactor>
    <text evidence="8">Binds 1 FAD per subunit.</text>
</comment>
<dbReference type="GO" id="GO:0003914">
    <property type="term" value="F:DNA (6-4) photolyase activity"/>
    <property type="evidence" value="ECO:0007669"/>
    <property type="project" value="UniProtKB-EC"/>
</dbReference>
<gene>
    <name evidence="12" type="ORF">C2845_PM11G20600</name>
</gene>
<dbReference type="SUPFAM" id="SSF48173">
    <property type="entry name" value="Cryptochrome/photolyase FAD-binding domain"/>
    <property type="match status" value="1"/>
</dbReference>
<dbReference type="GO" id="GO:0006139">
    <property type="term" value="P:nucleobase-containing compound metabolic process"/>
    <property type="evidence" value="ECO:0007669"/>
    <property type="project" value="UniProtKB-ARBA"/>
</dbReference>
<dbReference type="FunFam" id="1.10.579.10:FF:000004">
    <property type="entry name" value="Cryptochrome-1"/>
    <property type="match status" value="1"/>
</dbReference>
<dbReference type="GO" id="GO:0003904">
    <property type="term" value="F:deoxyribodipyrimidine photo-lyase activity"/>
    <property type="evidence" value="ECO:0007669"/>
    <property type="project" value="TreeGrafter"/>
</dbReference>
<dbReference type="Gene3D" id="1.10.579.10">
    <property type="entry name" value="DNA Cyclobutane Dipyrimidine Photolyase, subunit A, domain 3"/>
    <property type="match status" value="1"/>
</dbReference>
<evidence type="ECO:0000256" key="2">
    <source>
        <dbReference type="ARBA" id="ARBA00022630"/>
    </source>
</evidence>
<dbReference type="GO" id="GO:0003677">
    <property type="term" value="F:DNA binding"/>
    <property type="evidence" value="ECO:0007669"/>
    <property type="project" value="TreeGrafter"/>
</dbReference>
<dbReference type="STRING" id="4540.A0A3L6RXC3"/>
<keyword evidence="2 8" id="KW-0285">Flavoprotein</keyword>
<name>A0A3L6RXC3_PANMI</name>
<comment type="caution">
    <text evidence="12">The sequence shown here is derived from an EMBL/GenBank/DDBJ whole genome shotgun (WGS) entry which is preliminary data.</text>
</comment>
<evidence type="ECO:0000256" key="9">
    <source>
        <dbReference type="PIRSR" id="PIRSR602081-2"/>
    </source>
</evidence>
<dbReference type="OrthoDB" id="435881at2759"/>
<dbReference type="AlphaFoldDB" id="A0A3L6RXC3"/>
<dbReference type="GO" id="GO:0071949">
    <property type="term" value="F:FAD binding"/>
    <property type="evidence" value="ECO:0007669"/>
    <property type="project" value="TreeGrafter"/>
</dbReference>
<keyword evidence="13" id="KW-1185">Reference proteome</keyword>